<evidence type="ECO:0000313" key="3">
    <source>
        <dbReference type="EMBL" id="CBN74694.1"/>
    </source>
</evidence>
<accession>D8LLR3</accession>
<sequence length="172" mass="18579">MARFSAFAFLAIFTSAATAFVTPLAGVQMGRRSASANVATTRMSASPAPMTAPPTAQELKDMALSCQEDGCSVETVSTLLNQLKTKKKELEMQLVTVDDVLTIMGDSSSLAEKGELEKLVEAVGRVFSTNDGTDYIPFPTGYSGEVNKKQKDAWDYNVNTPLKPVKPVYKKE</sequence>
<protein>
    <submittedName>
        <fullName evidence="3">Uncharacterized protein</fullName>
    </submittedName>
</protein>
<reference evidence="3 4" key="1">
    <citation type="journal article" date="2010" name="Nature">
        <title>The Ectocarpus genome and the independent evolution of multicellularity in brown algae.</title>
        <authorList>
            <person name="Cock J.M."/>
            <person name="Sterck L."/>
            <person name="Rouze P."/>
            <person name="Scornet D."/>
            <person name="Allen A.E."/>
            <person name="Amoutzias G."/>
            <person name="Anthouard V."/>
            <person name="Artiguenave F."/>
            <person name="Aury J.M."/>
            <person name="Badger J.H."/>
            <person name="Beszteri B."/>
            <person name="Billiau K."/>
            <person name="Bonnet E."/>
            <person name="Bothwell J.H."/>
            <person name="Bowler C."/>
            <person name="Boyen C."/>
            <person name="Brownlee C."/>
            <person name="Carrano C.J."/>
            <person name="Charrier B."/>
            <person name="Cho G.Y."/>
            <person name="Coelho S.M."/>
            <person name="Collen J."/>
            <person name="Corre E."/>
            <person name="Da Silva C."/>
            <person name="Delage L."/>
            <person name="Delaroque N."/>
            <person name="Dittami S.M."/>
            <person name="Doulbeau S."/>
            <person name="Elias M."/>
            <person name="Farnham G."/>
            <person name="Gachon C.M."/>
            <person name="Gschloessl B."/>
            <person name="Heesch S."/>
            <person name="Jabbari K."/>
            <person name="Jubin C."/>
            <person name="Kawai H."/>
            <person name="Kimura K."/>
            <person name="Kloareg B."/>
            <person name="Kupper F.C."/>
            <person name="Lang D."/>
            <person name="Le Bail A."/>
            <person name="Leblanc C."/>
            <person name="Lerouge P."/>
            <person name="Lohr M."/>
            <person name="Lopez P.J."/>
            <person name="Martens C."/>
            <person name="Maumus F."/>
            <person name="Michel G."/>
            <person name="Miranda-Saavedra D."/>
            <person name="Morales J."/>
            <person name="Moreau H."/>
            <person name="Motomura T."/>
            <person name="Nagasato C."/>
            <person name="Napoli C.A."/>
            <person name="Nelson D.R."/>
            <person name="Nyvall-Collen P."/>
            <person name="Peters A.F."/>
            <person name="Pommier C."/>
            <person name="Potin P."/>
            <person name="Poulain J."/>
            <person name="Quesneville H."/>
            <person name="Read B."/>
            <person name="Rensing S.A."/>
            <person name="Ritter A."/>
            <person name="Rousvoal S."/>
            <person name="Samanta M."/>
            <person name="Samson G."/>
            <person name="Schroeder D.C."/>
            <person name="Segurens B."/>
            <person name="Strittmatter M."/>
            <person name="Tonon T."/>
            <person name="Tregear J.W."/>
            <person name="Valentin K."/>
            <person name="von Dassow P."/>
            <person name="Yamagishi T."/>
            <person name="Van de Peer Y."/>
            <person name="Wincker P."/>
        </authorList>
    </citation>
    <scope>NUCLEOTIDE SEQUENCE [LARGE SCALE GENOMIC DNA]</scope>
    <source>
        <strain evidence="4">Ec32 / CCAP1310/4</strain>
    </source>
</reference>
<gene>
    <name evidence="3" type="ORF">Esi_0037_0121</name>
</gene>
<evidence type="ECO:0000313" key="4">
    <source>
        <dbReference type="Proteomes" id="UP000002630"/>
    </source>
</evidence>
<keyword evidence="1" id="KW-0175">Coiled coil</keyword>
<proteinExistence type="predicted"/>
<feature type="chain" id="PRO_5003117339" evidence="2">
    <location>
        <begin position="20"/>
        <end position="172"/>
    </location>
</feature>
<feature type="signal peptide" evidence="2">
    <location>
        <begin position="1"/>
        <end position="19"/>
    </location>
</feature>
<evidence type="ECO:0000256" key="1">
    <source>
        <dbReference type="SAM" id="Coils"/>
    </source>
</evidence>
<dbReference type="OrthoDB" id="194364at2759"/>
<organism evidence="3 4">
    <name type="scientific">Ectocarpus siliculosus</name>
    <name type="common">Brown alga</name>
    <name type="synonym">Conferva siliculosa</name>
    <dbReference type="NCBI Taxonomy" id="2880"/>
    <lineage>
        <taxon>Eukaryota</taxon>
        <taxon>Sar</taxon>
        <taxon>Stramenopiles</taxon>
        <taxon>Ochrophyta</taxon>
        <taxon>PX clade</taxon>
        <taxon>Phaeophyceae</taxon>
        <taxon>Ectocarpales</taxon>
        <taxon>Ectocarpaceae</taxon>
        <taxon>Ectocarpus</taxon>
    </lineage>
</organism>
<feature type="coiled-coil region" evidence="1">
    <location>
        <begin position="73"/>
        <end position="100"/>
    </location>
</feature>
<keyword evidence="2" id="KW-0732">Signal</keyword>
<evidence type="ECO:0000256" key="2">
    <source>
        <dbReference type="SAM" id="SignalP"/>
    </source>
</evidence>
<dbReference type="AlphaFoldDB" id="D8LLR3"/>
<dbReference type="Proteomes" id="UP000002630">
    <property type="component" value="Unassembled WGS sequence"/>
</dbReference>
<keyword evidence="4" id="KW-1185">Reference proteome</keyword>
<name>D8LLR3_ECTSI</name>
<dbReference type="EMBL" id="FN649760">
    <property type="protein sequence ID" value="CBN74694.1"/>
    <property type="molecule type" value="Genomic_DNA"/>
</dbReference>
<dbReference type="InParanoid" id="D8LLR3"/>